<evidence type="ECO:0000259" key="15">
    <source>
        <dbReference type="PROSITE" id="PS51134"/>
    </source>
</evidence>
<comment type="similarity">
    <text evidence="2">Belongs to the TFIIB family.</text>
</comment>
<evidence type="ECO:0000256" key="4">
    <source>
        <dbReference type="ARBA" id="ARBA00022723"/>
    </source>
</evidence>
<comment type="subcellular location">
    <subcellularLocation>
        <location evidence="1">Nucleus</location>
    </subcellularLocation>
</comment>
<dbReference type="Gene3D" id="1.10.472.10">
    <property type="entry name" value="Cyclin-like"/>
    <property type="match status" value="1"/>
</dbReference>
<keyword evidence="10" id="KW-0539">Nucleus</keyword>
<keyword evidence="17" id="KW-1185">Reference proteome</keyword>
<dbReference type="CDD" id="cd20551">
    <property type="entry name" value="CYCLIN_TFIIB_rpt1"/>
    <property type="match status" value="1"/>
</dbReference>
<dbReference type="FunCoup" id="A0A1Y1Z6U2">
    <property type="interactions" value="768"/>
</dbReference>
<dbReference type="GO" id="GO:0005634">
    <property type="term" value="C:nucleus"/>
    <property type="evidence" value="ECO:0007669"/>
    <property type="project" value="UniProtKB-SubCell"/>
</dbReference>
<dbReference type="Pfam" id="PF08271">
    <property type="entry name" value="Zn_Ribbon_TF"/>
    <property type="match status" value="1"/>
</dbReference>
<evidence type="ECO:0000256" key="2">
    <source>
        <dbReference type="ARBA" id="ARBA00010857"/>
    </source>
</evidence>
<dbReference type="AlphaFoldDB" id="A0A1Y1Z6U2"/>
<dbReference type="FunFam" id="1.10.472.10:FF:000141">
    <property type="entry name" value="Transcription initiation factor IIB"/>
    <property type="match status" value="1"/>
</dbReference>
<dbReference type="InterPro" id="IPR013763">
    <property type="entry name" value="Cyclin-like_dom"/>
</dbReference>
<gene>
    <name evidence="16" type="ORF">K493DRAFT_310755</name>
</gene>
<dbReference type="InterPro" id="IPR000812">
    <property type="entry name" value="TFIIB"/>
</dbReference>
<dbReference type="FunFam" id="1.10.472.170:FF:000001">
    <property type="entry name" value="Transcription initiation factor IIB"/>
    <property type="match status" value="1"/>
</dbReference>
<sequence>MTTPANTPRPLPNQPHPDLNVKIMCKECKNPVPNIVEEFASGDLVCGDCGLVLGDRIIDTRSEWRTFANDDGDDPSRVGAAANPLLSGSQLDTVISKTDGGSGTARDLSKIQGRSSAVKGERNLVQAYKEISAMCDAIGLPKLIGDIAKQLYKRVEDEKLLRGKPNESIIAACIFIACRQENVPRTFKEICALTQVPKKEIGRCFKALARVLETNVNTMGSEDLMSRFCSNLSLPMEVQRAAVDLTKRAKEVGTLAGKSPVSIAAACIYLISNLYQIPKTTKDIAPVTGVSEVTIKNAYKYLYNTKEQLIDLSSIKSGLSFDSLPHP</sequence>
<evidence type="ECO:0000313" key="17">
    <source>
        <dbReference type="Proteomes" id="UP000193498"/>
    </source>
</evidence>
<dbReference type="GO" id="GO:0051123">
    <property type="term" value="P:RNA polymerase II preinitiation complex assembly"/>
    <property type="evidence" value="ECO:0007669"/>
    <property type="project" value="UniProtKB-ARBA"/>
</dbReference>
<dbReference type="SMART" id="SM00385">
    <property type="entry name" value="CYCLIN"/>
    <property type="match status" value="2"/>
</dbReference>
<dbReference type="SUPFAM" id="SSF57783">
    <property type="entry name" value="Zinc beta-ribbon"/>
    <property type="match status" value="1"/>
</dbReference>
<dbReference type="PROSITE" id="PS00782">
    <property type="entry name" value="TFIIB"/>
    <property type="match status" value="1"/>
</dbReference>
<comment type="subunit">
    <text evidence="13">Associates with TFIID-IIA (DA complex) to form TFIID-IIA-IIB (DAB-complex) which is then recognized by polymerase II.</text>
</comment>
<evidence type="ECO:0000256" key="3">
    <source>
        <dbReference type="ARBA" id="ARBA00013932"/>
    </source>
</evidence>
<evidence type="ECO:0000313" key="16">
    <source>
        <dbReference type="EMBL" id="ORY05960.1"/>
    </source>
</evidence>
<name>A0A1Y1Z6U2_9FUNG</name>
<dbReference type="GO" id="GO:0017025">
    <property type="term" value="F:TBP-class protein binding"/>
    <property type="evidence" value="ECO:0007669"/>
    <property type="project" value="InterPro"/>
</dbReference>
<keyword evidence="5" id="KW-0677">Repeat</keyword>
<dbReference type="PANTHER" id="PTHR11618">
    <property type="entry name" value="TRANSCRIPTION INITIATION FACTOR IIB-RELATED"/>
    <property type="match status" value="1"/>
</dbReference>
<dbReference type="InterPro" id="IPR023486">
    <property type="entry name" value="TFIIB_CS"/>
</dbReference>
<evidence type="ECO:0000256" key="14">
    <source>
        <dbReference type="PROSITE-ProRule" id="PRU00469"/>
    </source>
</evidence>
<dbReference type="InterPro" id="IPR036915">
    <property type="entry name" value="Cyclin-like_sf"/>
</dbReference>
<dbReference type="InterPro" id="IPR013150">
    <property type="entry name" value="TFIIB_cyclin"/>
</dbReference>
<keyword evidence="9" id="KW-0804">Transcription</keyword>
<comment type="caution">
    <text evidence="16">The sequence shown here is derived from an EMBL/GenBank/DDBJ whole genome shotgun (WGS) entry which is preliminary data.</text>
</comment>
<dbReference type="Gene3D" id="1.10.472.170">
    <property type="match status" value="1"/>
</dbReference>
<dbReference type="SUPFAM" id="SSF47954">
    <property type="entry name" value="Cyclin-like"/>
    <property type="match status" value="2"/>
</dbReference>
<protein>
    <recommendedName>
        <fullName evidence="3">Transcription initiation factor IIB</fullName>
    </recommendedName>
    <alternativeName>
        <fullName evidence="11">General transcription factor TFIIB</fullName>
    </alternativeName>
</protein>
<keyword evidence="6 14" id="KW-0863">Zinc-finger</keyword>
<evidence type="ECO:0000256" key="11">
    <source>
        <dbReference type="ARBA" id="ARBA00031706"/>
    </source>
</evidence>
<evidence type="ECO:0000256" key="7">
    <source>
        <dbReference type="ARBA" id="ARBA00022833"/>
    </source>
</evidence>
<keyword evidence="7" id="KW-0862">Zinc</keyword>
<evidence type="ECO:0000256" key="10">
    <source>
        <dbReference type="ARBA" id="ARBA00023242"/>
    </source>
</evidence>
<dbReference type="InParanoid" id="A0A1Y1Z6U2"/>
<dbReference type="GO" id="GO:0016251">
    <property type="term" value="F:RNA polymerase II general transcription initiation factor activity"/>
    <property type="evidence" value="ECO:0007669"/>
    <property type="project" value="TreeGrafter"/>
</dbReference>
<evidence type="ECO:0000256" key="8">
    <source>
        <dbReference type="ARBA" id="ARBA00023015"/>
    </source>
</evidence>
<dbReference type="OrthoDB" id="25790at2759"/>
<keyword evidence="4" id="KW-0479">Metal-binding</keyword>
<evidence type="ECO:0000256" key="9">
    <source>
        <dbReference type="ARBA" id="ARBA00023163"/>
    </source>
</evidence>
<dbReference type="GO" id="GO:0097550">
    <property type="term" value="C:transcription preinitiation complex"/>
    <property type="evidence" value="ECO:0007669"/>
    <property type="project" value="TreeGrafter"/>
</dbReference>
<evidence type="ECO:0000256" key="6">
    <source>
        <dbReference type="ARBA" id="ARBA00022771"/>
    </source>
</evidence>
<dbReference type="Pfam" id="PF00382">
    <property type="entry name" value="TFIIB"/>
    <property type="match status" value="2"/>
</dbReference>
<reference evidence="16 17" key="1">
    <citation type="submission" date="2016-07" db="EMBL/GenBank/DDBJ databases">
        <title>Pervasive Adenine N6-methylation of Active Genes in Fungi.</title>
        <authorList>
            <consortium name="DOE Joint Genome Institute"/>
            <person name="Mondo S.J."/>
            <person name="Dannebaum R.O."/>
            <person name="Kuo R.C."/>
            <person name="Labutti K."/>
            <person name="Haridas S."/>
            <person name="Kuo A."/>
            <person name="Salamov A."/>
            <person name="Ahrendt S.R."/>
            <person name="Lipzen A."/>
            <person name="Sullivan W."/>
            <person name="Andreopoulos W.B."/>
            <person name="Clum A."/>
            <person name="Lindquist E."/>
            <person name="Daum C."/>
            <person name="Ramamoorthy G.K."/>
            <person name="Gryganskyi A."/>
            <person name="Culley D."/>
            <person name="Magnuson J.K."/>
            <person name="James T.Y."/>
            <person name="O'Malley M.A."/>
            <person name="Stajich J.E."/>
            <person name="Spatafora J.W."/>
            <person name="Visel A."/>
            <person name="Grigoriev I.V."/>
        </authorList>
    </citation>
    <scope>NUCLEOTIDE SEQUENCE [LARGE SCALE GENOMIC DNA]</scope>
    <source>
        <strain evidence="16 17">CBS 931.73</strain>
    </source>
</reference>
<evidence type="ECO:0000256" key="12">
    <source>
        <dbReference type="ARBA" id="ARBA00056616"/>
    </source>
</evidence>
<dbReference type="InterPro" id="IPR013137">
    <property type="entry name" value="Znf_TFIIB"/>
</dbReference>
<dbReference type="FunFam" id="2.20.25.10:FF:000036">
    <property type="entry name" value="Transcription initiation factor IIB"/>
    <property type="match status" value="1"/>
</dbReference>
<evidence type="ECO:0000256" key="1">
    <source>
        <dbReference type="ARBA" id="ARBA00004123"/>
    </source>
</evidence>
<accession>A0A1Y1Z6U2</accession>
<dbReference type="PRINTS" id="PR00685">
    <property type="entry name" value="TIFACTORIIB"/>
</dbReference>
<comment type="function">
    <text evidence="12">General factor that plays a major role in the activation of eukaryotic genes transcribed by RNA polymerase II.</text>
</comment>
<feature type="domain" description="TFIIB-type" evidence="15">
    <location>
        <begin position="21"/>
        <end position="54"/>
    </location>
</feature>
<evidence type="ECO:0000256" key="5">
    <source>
        <dbReference type="ARBA" id="ARBA00022737"/>
    </source>
</evidence>
<dbReference type="Proteomes" id="UP000193498">
    <property type="component" value="Unassembled WGS sequence"/>
</dbReference>
<dbReference type="GO" id="GO:0008270">
    <property type="term" value="F:zinc ion binding"/>
    <property type="evidence" value="ECO:0007669"/>
    <property type="project" value="UniProtKB-KW"/>
</dbReference>
<dbReference type="STRING" id="1314790.A0A1Y1Z6U2"/>
<dbReference type="PANTHER" id="PTHR11618:SF13">
    <property type="entry name" value="TRANSCRIPTION INITIATION FACTOR IIB"/>
    <property type="match status" value="1"/>
</dbReference>
<dbReference type="EMBL" id="MCFE01000020">
    <property type="protein sequence ID" value="ORY05960.1"/>
    <property type="molecule type" value="Genomic_DNA"/>
</dbReference>
<dbReference type="PROSITE" id="PS51134">
    <property type="entry name" value="ZF_TFIIB"/>
    <property type="match status" value="1"/>
</dbReference>
<organism evidence="16 17">
    <name type="scientific">Basidiobolus meristosporus CBS 931.73</name>
    <dbReference type="NCBI Taxonomy" id="1314790"/>
    <lineage>
        <taxon>Eukaryota</taxon>
        <taxon>Fungi</taxon>
        <taxon>Fungi incertae sedis</taxon>
        <taxon>Zoopagomycota</taxon>
        <taxon>Entomophthoromycotina</taxon>
        <taxon>Basidiobolomycetes</taxon>
        <taxon>Basidiobolales</taxon>
        <taxon>Basidiobolaceae</taxon>
        <taxon>Basidiobolus</taxon>
    </lineage>
</organism>
<keyword evidence="8" id="KW-0805">Transcription regulation</keyword>
<dbReference type="FunFam" id="1.10.472.10:FF:000008">
    <property type="entry name" value="Transcription initiation factor IIB"/>
    <property type="match status" value="1"/>
</dbReference>
<proteinExistence type="inferred from homology"/>
<evidence type="ECO:0000256" key="13">
    <source>
        <dbReference type="ARBA" id="ARBA00066213"/>
    </source>
</evidence>